<comment type="similarity">
    <text evidence="1">Belongs to the GMC oxidoreductase family.</text>
</comment>
<gene>
    <name evidence="5" type="ORF">IMSHALPRED_004376</name>
</gene>
<dbReference type="PROSITE" id="PS00624">
    <property type="entry name" value="GMC_OXRED_2"/>
    <property type="match status" value="1"/>
</dbReference>
<dbReference type="Pfam" id="PF00732">
    <property type="entry name" value="GMC_oxred_N"/>
    <property type="match status" value="1"/>
</dbReference>
<evidence type="ECO:0000256" key="3">
    <source>
        <dbReference type="PIRSR" id="PIRSR000137-2"/>
    </source>
</evidence>
<evidence type="ECO:0000313" key="6">
    <source>
        <dbReference type="Proteomes" id="UP000664534"/>
    </source>
</evidence>
<feature type="binding site" evidence="3">
    <location>
        <position position="171"/>
    </location>
    <ligand>
        <name>FAD</name>
        <dbReference type="ChEBI" id="CHEBI:57692"/>
    </ligand>
</feature>
<dbReference type="AlphaFoldDB" id="A0A8H3F3K9"/>
<keyword evidence="3" id="KW-0274">FAD</keyword>
<comment type="cofactor">
    <cofactor evidence="3">
        <name>FAD</name>
        <dbReference type="ChEBI" id="CHEBI:57692"/>
    </cofactor>
</comment>
<comment type="caution">
    <text evidence="5">The sequence shown here is derived from an EMBL/GenBank/DDBJ whole genome shotgun (WGS) entry which is preliminary data.</text>
</comment>
<feature type="binding site" evidence="3">
    <location>
        <begin position="34"/>
        <end position="37"/>
    </location>
    <ligand>
        <name>FAD</name>
        <dbReference type="ChEBI" id="CHEBI:57692"/>
    </ligand>
</feature>
<dbReference type="InterPro" id="IPR000172">
    <property type="entry name" value="GMC_OxRdtase_N"/>
</dbReference>
<feature type="binding site" evidence="3">
    <location>
        <position position="26"/>
    </location>
    <ligand>
        <name>FAD</name>
        <dbReference type="ChEBI" id="CHEBI:57692"/>
    </ligand>
</feature>
<reference evidence="5" key="1">
    <citation type="submission" date="2021-03" db="EMBL/GenBank/DDBJ databases">
        <authorList>
            <person name="Tagirdzhanova G."/>
        </authorList>
    </citation>
    <scope>NUCLEOTIDE SEQUENCE</scope>
</reference>
<dbReference type="PIRSF" id="PIRSF000137">
    <property type="entry name" value="Alcohol_oxidase"/>
    <property type="match status" value="1"/>
</dbReference>
<evidence type="ECO:0000256" key="2">
    <source>
        <dbReference type="PIRSR" id="PIRSR000137-1"/>
    </source>
</evidence>
<dbReference type="InterPro" id="IPR036188">
    <property type="entry name" value="FAD/NAD-bd_sf"/>
</dbReference>
<dbReference type="Gene3D" id="3.30.560.10">
    <property type="entry name" value="Glucose Oxidase, domain 3"/>
    <property type="match status" value="1"/>
</dbReference>
<proteinExistence type="inferred from homology"/>
<dbReference type="GO" id="GO:0050660">
    <property type="term" value="F:flavin adenine dinucleotide binding"/>
    <property type="evidence" value="ECO:0007669"/>
    <property type="project" value="InterPro"/>
</dbReference>
<dbReference type="Gene3D" id="3.50.50.60">
    <property type="entry name" value="FAD/NAD(P)-binding domain"/>
    <property type="match status" value="1"/>
</dbReference>
<feature type="active site" description="Proton donor" evidence="2">
    <location>
        <position position="462"/>
    </location>
</feature>
<dbReference type="GO" id="GO:0016614">
    <property type="term" value="F:oxidoreductase activity, acting on CH-OH group of donors"/>
    <property type="evidence" value="ECO:0007669"/>
    <property type="project" value="InterPro"/>
</dbReference>
<name>A0A8H3F3K9_9LECA</name>
<organism evidence="5 6">
    <name type="scientific">Imshaugia aleurites</name>
    <dbReference type="NCBI Taxonomy" id="172621"/>
    <lineage>
        <taxon>Eukaryota</taxon>
        <taxon>Fungi</taxon>
        <taxon>Dikarya</taxon>
        <taxon>Ascomycota</taxon>
        <taxon>Pezizomycotina</taxon>
        <taxon>Lecanoromycetes</taxon>
        <taxon>OSLEUM clade</taxon>
        <taxon>Lecanoromycetidae</taxon>
        <taxon>Lecanorales</taxon>
        <taxon>Lecanorineae</taxon>
        <taxon>Parmeliaceae</taxon>
        <taxon>Imshaugia</taxon>
    </lineage>
</organism>
<sequence>MGARSWYSEPMKHCNGRRDLLFVGEVLGGSSRINGMVYTRGSVADYDTWSSMGHPDWGYEKVLPYFVKAETALNRPKSRYRGDSGPWINQAFTDLSWPFKAYHIFQQCALAMGFSLIDDANLPDALCDGVSNLDSTVDQNKQRVSTLEAYLPRATALKREGNLTICTGVLVSRIEFSGDEAEHRAEQVSFQYANSTSEKVFSVRVNKEVVISSGAVGSPQILMLSGIGPRQHLEEHGIEVVRDLPGVGSELCDHVAIPVAWEVPITASLTHLATSPLKGALEFFKYIFFRTGMLSMPIQVLSLFVRSSSLDNEASVFIGDGPSKLAERSDDTSVPRPQVCLPDIELMPLATSAMDDLEEHKAHFSKIGLFSLLTTLLRPKSRGTVRLGSSNPRDRPKVDFGFLSDPADFEMARKAVRLALKLGDTMKEQGFPLLRGIAVPKSEKADEELDKFIRHRARTTYHYSSTCRMAPEFDTQAPGVVDDSLRVHGIQNLRVCDASIFPQIITSHLQAPVVMVAEKCASMIKGN</sequence>
<feature type="domain" description="Glucose-methanol-choline oxidoreductase N-terminal" evidence="4">
    <location>
        <begin position="214"/>
        <end position="228"/>
    </location>
</feature>
<evidence type="ECO:0000313" key="5">
    <source>
        <dbReference type="EMBL" id="CAF9918686.1"/>
    </source>
</evidence>
<dbReference type="InterPro" id="IPR007867">
    <property type="entry name" value="GMC_OxRtase_C"/>
</dbReference>
<keyword evidence="3" id="KW-0285">Flavoprotein</keyword>
<feature type="active site" description="Proton acceptor" evidence="2">
    <location>
        <position position="508"/>
    </location>
</feature>
<accession>A0A8H3F3K9</accession>
<dbReference type="Proteomes" id="UP000664534">
    <property type="component" value="Unassembled WGS sequence"/>
</dbReference>
<dbReference type="InterPro" id="IPR012132">
    <property type="entry name" value="GMC_OxRdtase"/>
</dbReference>
<evidence type="ECO:0000256" key="1">
    <source>
        <dbReference type="ARBA" id="ARBA00010790"/>
    </source>
</evidence>
<protein>
    <recommendedName>
        <fullName evidence="4">Glucose-methanol-choline oxidoreductase N-terminal domain-containing protein</fullName>
    </recommendedName>
</protein>
<dbReference type="EMBL" id="CAJPDT010000021">
    <property type="protein sequence ID" value="CAF9918686.1"/>
    <property type="molecule type" value="Genomic_DNA"/>
</dbReference>
<dbReference type="Pfam" id="PF05199">
    <property type="entry name" value="GMC_oxred_C"/>
    <property type="match status" value="1"/>
</dbReference>
<dbReference type="PANTHER" id="PTHR11552:SF219">
    <property type="entry name" value="GLUCOSE-METHANOL-CHOLINE OXIDOREDUCTASE N-TERMINAL DOMAIN-CONTAINING PROTEIN"/>
    <property type="match status" value="1"/>
</dbReference>
<keyword evidence="6" id="KW-1185">Reference proteome</keyword>
<dbReference type="SUPFAM" id="SSF54373">
    <property type="entry name" value="FAD-linked reductases, C-terminal domain"/>
    <property type="match status" value="1"/>
</dbReference>
<dbReference type="OrthoDB" id="269227at2759"/>
<dbReference type="PANTHER" id="PTHR11552">
    <property type="entry name" value="GLUCOSE-METHANOL-CHOLINE GMC OXIDOREDUCTASE"/>
    <property type="match status" value="1"/>
</dbReference>
<dbReference type="SUPFAM" id="SSF51905">
    <property type="entry name" value="FAD/NAD(P)-binding domain"/>
    <property type="match status" value="1"/>
</dbReference>
<evidence type="ECO:0000259" key="4">
    <source>
        <dbReference type="PROSITE" id="PS00624"/>
    </source>
</evidence>